<evidence type="ECO:0000256" key="3">
    <source>
        <dbReference type="ARBA" id="ARBA00023194"/>
    </source>
</evidence>
<reference evidence="5 6" key="1">
    <citation type="journal article" date="2010" name="Proc. Natl. Acad. Sci. U.S.A.">
        <title>A Nitrospira metagenome illuminates the physiology and evolution of globally important nitrite-oxidizing bacteria.</title>
        <authorList>
            <person name="Lucker S."/>
            <person name="Wagner M."/>
            <person name="Maixner F."/>
            <person name="Pelletier E."/>
            <person name="Koch H."/>
            <person name="Vacherie B."/>
            <person name="Rattei T."/>
            <person name="Sinninghe Damste J."/>
            <person name="Spieck E."/>
            <person name="Le Paslier D."/>
            <person name="Daims H."/>
        </authorList>
    </citation>
    <scope>NUCLEOTIDE SEQUENCE [LARGE SCALE GENOMIC DNA]</scope>
</reference>
<evidence type="ECO:0000313" key="5">
    <source>
        <dbReference type="EMBL" id="CBK41878.1"/>
    </source>
</evidence>
<dbReference type="STRING" id="330214.NIDE2158"/>
<dbReference type="PANTHER" id="PTHR10696:SF56">
    <property type="entry name" value="TAUD_TFDA-LIKE DOMAIN-CONTAINING PROTEIN"/>
    <property type="match status" value="1"/>
</dbReference>
<name>D8PF69_9BACT</name>
<sequence>MNHESGASCGTRPGVNGMVTRNGGLMIEPLSSDGSLPLVVTPVEERALDGYLAAARHYAEAFLPVSGGLLFRGLPIRSVADFESFVGGFTSSLVSYEFGSTPRSRVQRQVYTSTEYPPHQHIPLHNEQAYTREWPMKIWFYCGQAPEEGGYTPIADSREVYRRIPACIRERFNRNQIMYVRNYGNGLDVPWQKVFNTEDPAVVEAFCRTNGILYEWKADGELRTRQVAQAIAVHPLTGETVWFNQAHLFHVSNLEPAVREDLLAVVAEEDLPRNACYGDGSPIESDLLDEIRDVYRSVAVQFSWQEGDVMMLDNMLAAHGRTPFKGRRKILVAMAESCRVGRPC</sequence>
<organism evidence="5 6">
    <name type="scientific">Nitrospira defluvii</name>
    <dbReference type="NCBI Taxonomy" id="330214"/>
    <lineage>
        <taxon>Bacteria</taxon>
        <taxon>Pseudomonadati</taxon>
        <taxon>Nitrospirota</taxon>
        <taxon>Nitrospiria</taxon>
        <taxon>Nitrospirales</taxon>
        <taxon>Nitrospiraceae</taxon>
        <taxon>Nitrospira</taxon>
    </lineage>
</organism>
<keyword evidence="6" id="KW-1185">Reference proteome</keyword>
<dbReference type="InterPro" id="IPR042098">
    <property type="entry name" value="TauD-like_sf"/>
</dbReference>
<keyword evidence="3" id="KW-0045">Antibiotic biosynthesis</keyword>
<dbReference type="InterPro" id="IPR050411">
    <property type="entry name" value="AlphaKG_dependent_hydroxylases"/>
</dbReference>
<dbReference type="Proteomes" id="UP000001660">
    <property type="component" value="Chromosome"/>
</dbReference>
<protein>
    <submittedName>
        <fullName evidence="5">Putative Regulatory protein, SyrP-like</fullName>
    </submittedName>
</protein>
<accession>D8PF69</accession>
<dbReference type="InterPro" id="IPR003819">
    <property type="entry name" value="TauD/TfdA-like"/>
</dbReference>
<dbReference type="eggNOG" id="COG2175">
    <property type="taxonomic scope" value="Bacteria"/>
</dbReference>
<dbReference type="GO" id="GO:0016706">
    <property type="term" value="F:2-oxoglutarate-dependent dioxygenase activity"/>
    <property type="evidence" value="ECO:0007669"/>
    <property type="project" value="UniProtKB-ARBA"/>
</dbReference>
<dbReference type="OrthoDB" id="9769888at2"/>
<proteinExistence type="predicted"/>
<dbReference type="SUPFAM" id="SSF51197">
    <property type="entry name" value="Clavaminate synthase-like"/>
    <property type="match status" value="1"/>
</dbReference>
<gene>
    <name evidence="5" type="ORF">NIDE2158</name>
</gene>
<dbReference type="KEGG" id="nde:NIDE2158"/>
<feature type="domain" description="TauD/TfdA-like" evidence="4">
    <location>
        <begin position="65"/>
        <end position="334"/>
    </location>
</feature>
<dbReference type="EMBL" id="FP929003">
    <property type="protein sequence ID" value="CBK41878.1"/>
    <property type="molecule type" value="Genomic_DNA"/>
</dbReference>
<dbReference type="Pfam" id="PF02668">
    <property type="entry name" value="TauD"/>
    <property type="match status" value="1"/>
</dbReference>
<evidence type="ECO:0000313" key="6">
    <source>
        <dbReference type="Proteomes" id="UP000001660"/>
    </source>
</evidence>
<keyword evidence="2" id="KW-0560">Oxidoreductase</keyword>
<evidence type="ECO:0000259" key="4">
    <source>
        <dbReference type="Pfam" id="PF02668"/>
    </source>
</evidence>
<dbReference type="GO" id="GO:0017000">
    <property type="term" value="P:antibiotic biosynthetic process"/>
    <property type="evidence" value="ECO:0007669"/>
    <property type="project" value="UniProtKB-KW"/>
</dbReference>
<evidence type="ECO:0000256" key="2">
    <source>
        <dbReference type="ARBA" id="ARBA00023002"/>
    </source>
</evidence>
<dbReference type="Gene3D" id="3.60.130.10">
    <property type="entry name" value="Clavaminate synthase-like"/>
    <property type="match status" value="1"/>
</dbReference>
<comment type="cofactor">
    <cofactor evidence="1">
        <name>Fe(2+)</name>
        <dbReference type="ChEBI" id="CHEBI:29033"/>
    </cofactor>
</comment>
<dbReference type="PANTHER" id="PTHR10696">
    <property type="entry name" value="GAMMA-BUTYROBETAINE HYDROXYLASE-RELATED"/>
    <property type="match status" value="1"/>
</dbReference>
<evidence type="ECO:0000256" key="1">
    <source>
        <dbReference type="ARBA" id="ARBA00001954"/>
    </source>
</evidence>
<dbReference type="HOGENOM" id="CLU_044153_0_0_0"/>
<dbReference type="AlphaFoldDB" id="D8PF69"/>